<proteinExistence type="predicted"/>
<feature type="transmembrane region" description="Helical" evidence="2">
    <location>
        <begin position="96"/>
        <end position="114"/>
    </location>
</feature>
<evidence type="ECO:0000313" key="3">
    <source>
        <dbReference type="Proteomes" id="UP000036681"/>
    </source>
</evidence>
<organism evidence="3 4">
    <name type="scientific">Ascaris lumbricoides</name>
    <name type="common">Giant roundworm</name>
    <dbReference type="NCBI Taxonomy" id="6252"/>
    <lineage>
        <taxon>Eukaryota</taxon>
        <taxon>Metazoa</taxon>
        <taxon>Ecdysozoa</taxon>
        <taxon>Nematoda</taxon>
        <taxon>Chromadorea</taxon>
        <taxon>Rhabditida</taxon>
        <taxon>Spirurina</taxon>
        <taxon>Ascaridomorpha</taxon>
        <taxon>Ascaridoidea</taxon>
        <taxon>Ascarididae</taxon>
        <taxon>Ascaris</taxon>
    </lineage>
</organism>
<evidence type="ECO:0000256" key="2">
    <source>
        <dbReference type="SAM" id="Phobius"/>
    </source>
</evidence>
<evidence type="ECO:0000256" key="1">
    <source>
        <dbReference type="SAM" id="MobiDB-lite"/>
    </source>
</evidence>
<keyword evidence="2" id="KW-0472">Membrane</keyword>
<reference evidence="4" key="1">
    <citation type="submission" date="2017-02" db="UniProtKB">
        <authorList>
            <consortium name="WormBaseParasite"/>
        </authorList>
    </citation>
    <scope>IDENTIFICATION</scope>
</reference>
<evidence type="ECO:0000313" key="4">
    <source>
        <dbReference type="WBParaSite" id="ALUE_0000548501-mRNA-1"/>
    </source>
</evidence>
<accession>A0A0M3HSL9</accession>
<keyword evidence="2" id="KW-1133">Transmembrane helix</keyword>
<keyword evidence="3" id="KW-1185">Reference proteome</keyword>
<feature type="region of interest" description="Disordered" evidence="1">
    <location>
        <begin position="31"/>
        <end position="50"/>
    </location>
</feature>
<dbReference type="InterPro" id="IPR019317">
    <property type="entry name" value="BRI3"/>
</dbReference>
<keyword evidence="2" id="KW-0812">Transmembrane</keyword>
<name>A0A0M3HSL9_ASCLU</name>
<protein>
    <submittedName>
        <fullName evidence="4">Brain protein I3</fullName>
    </submittedName>
</protein>
<sequence>MRAAVGTVKQRNEEEAQEAAVKWKWFQVEKEMDTSKNDPPPPYEQNIGTSSAPLPSNTTVIYVEQQAYVPCRYDQPNVIVVSIPRCPKCQSANLHYHYPCATLAALVLLAIIFFPTGLCRKVRSLELLGFRAAGKQRQRAAGQTKRSLKVEITKREEDGVVVEEMGQTVEKQQEI</sequence>
<dbReference type="WBParaSite" id="ALUE_0000548501-mRNA-1">
    <property type="protein sequence ID" value="ALUE_0000548501-mRNA-1"/>
    <property type="gene ID" value="ALUE_0000548501"/>
</dbReference>
<dbReference type="Pfam" id="PF10164">
    <property type="entry name" value="BRI3"/>
    <property type="match status" value="1"/>
</dbReference>
<dbReference type="Proteomes" id="UP000036681">
    <property type="component" value="Unplaced"/>
</dbReference>
<dbReference type="AlphaFoldDB" id="A0A0M3HSL9"/>